<dbReference type="InterPro" id="IPR002326">
    <property type="entry name" value="Cyt_c1"/>
</dbReference>
<dbReference type="AlphaFoldDB" id="A0A1J5QMA7"/>
<keyword evidence="7 8" id="KW-0472">Membrane</keyword>
<evidence type="ECO:0000256" key="1">
    <source>
        <dbReference type="ARBA" id="ARBA00004370"/>
    </source>
</evidence>
<evidence type="ECO:0000313" key="10">
    <source>
        <dbReference type="EMBL" id="OIQ78643.1"/>
    </source>
</evidence>
<keyword evidence="4" id="KW-0479">Metal-binding</keyword>
<protein>
    <submittedName>
        <fullName evidence="10">Cytochrome c1</fullName>
    </submittedName>
</protein>
<gene>
    <name evidence="10" type="primary">petC_10</name>
    <name evidence="10" type="ORF">GALL_396470</name>
</gene>
<proteinExistence type="predicted"/>
<accession>A0A1J5QMA7</accession>
<dbReference type="GO" id="GO:0046872">
    <property type="term" value="F:metal ion binding"/>
    <property type="evidence" value="ECO:0007669"/>
    <property type="project" value="UniProtKB-KW"/>
</dbReference>
<evidence type="ECO:0000256" key="6">
    <source>
        <dbReference type="ARBA" id="ARBA00023004"/>
    </source>
</evidence>
<dbReference type="GO" id="GO:0009055">
    <property type="term" value="F:electron transfer activity"/>
    <property type="evidence" value="ECO:0007669"/>
    <property type="project" value="InterPro"/>
</dbReference>
<evidence type="ECO:0000256" key="7">
    <source>
        <dbReference type="ARBA" id="ARBA00023136"/>
    </source>
</evidence>
<dbReference type="GO" id="GO:0016020">
    <property type="term" value="C:membrane"/>
    <property type="evidence" value="ECO:0007669"/>
    <property type="project" value="UniProtKB-SubCell"/>
</dbReference>
<dbReference type="PANTHER" id="PTHR10266">
    <property type="entry name" value="CYTOCHROME C1"/>
    <property type="match status" value="1"/>
</dbReference>
<feature type="transmembrane region" description="Helical" evidence="8">
    <location>
        <begin position="213"/>
        <end position="233"/>
    </location>
</feature>
<keyword evidence="6" id="KW-0408">Iron</keyword>
<dbReference type="Gene3D" id="1.10.760.10">
    <property type="entry name" value="Cytochrome c-like domain"/>
    <property type="match status" value="1"/>
</dbReference>
<comment type="caution">
    <text evidence="10">The sequence shown here is derived from an EMBL/GenBank/DDBJ whole genome shotgun (WGS) entry which is preliminary data.</text>
</comment>
<dbReference type="Pfam" id="PF02167">
    <property type="entry name" value="Cytochrom_C1"/>
    <property type="match status" value="1"/>
</dbReference>
<keyword evidence="3 8" id="KW-0812">Transmembrane</keyword>
<comment type="subcellular location">
    <subcellularLocation>
        <location evidence="1">Membrane</location>
    </subcellularLocation>
</comment>
<dbReference type="InterPro" id="IPR036909">
    <property type="entry name" value="Cyt_c-like_dom_sf"/>
</dbReference>
<evidence type="ECO:0000259" key="9">
    <source>
        <dbReference type="PROSITE" id="PS51007"/>
    </source>
</evidence>
<evidence type="ECO:0000256" key="3">
    <source>
        <dbReference type="ARBA" id="ARBA00022692"/>
    </source>
</evidence>
<dbReference type="PROSITE" id="PS51007">
    <property type="entry name" value="CYTC"/>
    <property type="match status" value="1"/>
</dbReference>
<name>A0A1J5QMA7_9ZZZZ</name>
<keyword evidence="5 8" id="KW-1133">Transmembrane helix</keyword>
<sequence length="242" mass="27124">MNKLILILSLLLPVAALAEEGVHLDHAPINGDNQASLQRGAKVFVNYCLNCHSAASMRYNRLHDIGLTDEEIKENLIFTGVKVGETMTVAMDKKEAKTWFGATPPDLSVIARARGADWLYTYLRGFYRDETRPTGWNNVAFDKVGMPHVLWQLQGEQHLQTSEATDSHGNKTETHALVLAKPGKLSPGEYDMMVADLVNYLVFMAEPAKGLRMHLGLIVLLFLGFFFVVARALKKEFWKDVH</sequence>
<dbReference type="InterPro" id="IPR009056">
    <property type="entry name" value="Cyt_c-like_dom"/>
</dbReference>
<evidence type="ECO:0000256" key="5">
    <source>
        <dbReference type="ARBA" id="ARBA00022989"/>
    </source>
</evidence>
<reference evidence="10" key="1">
    <citation type="submission" date="2016-10" db="EMBL/GenBank/DDBJ databases">
        <title>Sequence of Gallionella enrichment culture.</title>
        <authorList>
            <person name="Poehlein A."/>
            <person name="Muehling M."/>
            <person name="Daniel R."/>
        </authorList>
    </citation>
    <scope>NUCLEOTIDE SEQUENCE</scope>
</reference>
<keyword evidence="2" id="KW-0349">Heme</keyword>
<dbReference type="SUPFAM" id="SSF46626">
    <property type="entry name" value="Cytochrome c"/>
    <property type="match status" value="1"/>
</dbReference>
<feature type="domain" description="Cytochrome c" evidence="9">
    <location>
        <begin position="35"/>
        <end position="201"/>
    </location>
</feature>
<dbReference type="EMBL" id="MLJW01001364">
    <property type="protein sequence ID" value="OIQ78643.1"/>
    <property type="molecule type" value="Genomic_DNA"/>
</dbReference>
<organism evidence="10">
    <name type="scientific">mine drainage metagenome</name>
    <dbReference type="NCBI Taxonomy" id="410659"/>
    <lineage>
        <taxon>unclassified sequences</taxon>
        <taxon>metagenomes</taxon>
        <taxon>ecological metagenomes</taxon>
    </lineage>
</organism>
<dbReference type="GO" id="GO:0020037">
    <property type="term" value="F:heme binding"/>
    <property type="evidence" value="ECO:0007669"/>
    <property type="project" value="InterPro"/>
</dbReference>
<dbReference type="PANTHER" id="PTHR10266:SF3">
    <property type="entry name" value="CYTOCHROME C1, HEME PROTEIN, MITOCHONDRIAL"/>
    <property type="match status" value="1"/>
</dbReference>
<evidence type="ECO:0000256" key="2">
    <source>
        <dbReference type="ARBA" id="ARBA00022617"/>
    </source>
</evidence>
<evidence type="ECO:0000256" key="4">
    <source>
        <dbReference type="ARBA" id="ARBA00022723"/>
    </source>
</evidence>
<evidence type="ECO:0000256" key="8">
    <source>
        <dbReference type="SAM" id="Phobius"/>
    </source>
</evidence>